<proteinExistence type="predicted"/>
<dbReference type="Proteomes" id="UP001157126">
    <property type="component" value="Unassembled WGS sequence"/>
</dbReference>
<organism evidence="2 3">
    <name type="scientific">Mobilicoccus caccae</name>
    <dbReference type="NCBI Taxonomy" id="1859295"/>
    <lineage>
        <taxon>Bacteria</taxon>
        <taxon>Bacillati</taxon>
        <taxon>Actinomycetota</taxon>
        <taxon>Actinomycetes</taxon>
        <taxon>Micrococcales</taxon>
        <taxon>Dermatophilaceae</taxon>
        <taxon>Mobilicoccus</taxon>
    </lineage>
</organism>
<feature type="region of interest" description="Disordered" evidence="1">
    <location>
        <begin position="43"/>
        <end position="65"/>
    </location>
</feature>
<reference evidence="3" key="1">
    <citation type="journal article" date="2019" name="Int. J. Syst. Evol. Microbiol.">
        <title>The Global Catalogue of Microorganisms (GCM) 10K type strain sequencing project: providing services to taxonomists for standard genome sequencing and annotation.</title>
        <authorList>
            <consortium name="The Broad Institute Genomics Platform"/>
            <consortium name="The Broad Institute Genome Sequencing Center for Infectious Disease"/>
            <person name="Wu L."/>
            <person name="Ma J."/>
        </authorList>
    </citation>
    <scope>NUCLEOTIDE SEQUENCE [LARGE SCALE GENOMIC DNA]</scope>
    <source>
        <strain evidence="3">NBRC 113072</strain>
    </source>
</reference>
<sequence>MHLIHEEKVGTGNTDVGGEKTPIGLDRVGVVAHVTTEVQAGEVTRGHTHRRGGLGEAPVHERTRGVRPGVTTLAGWTLRLRTPREHGPLT</sequence>
<comment type="caution">
    <text evidence="2">The sequence shown here is derived from an EMBL/GenBank/DDBJ whole genome shotgun (WGS) entry which is preliminary data.</text>
</comment>
<keyword evidence="3" id="KW-1185">Reference proteome</keyword>
<evidence type="ECO:0000256" key="1">
    <source>
        <dbReference type="SAM" id="MobiDB-lite"/>
    </source>
</evidence>
<protein>
    <submittedName>
        <fullName evidence="2">Uncharacterized protein</fullName>
    </submittedName>
</protein>
<evidence type="ECO:0000313" key="2">
    <source>
        <dbReference type="EMBL" id="GMA40040.1"/>
    </source>
</evidence>
<feature type="region of interest" description="Disordered" evidence="1">
    <location>
        <begin position="1"/>
        <end position="21"/>
    </location>
</feature>
<name>A0ABQ6IQ52_9MICO</name>
<dbReference type="EMBL" id="BSUO01000001">
    <property type="protein sequence ID" value="GMA40040.1"/>
    <property type="molecule type" value="Genomic_DNA"/>
</dbReference>
<gene>
    <name evidence="2" type="ORF">GCM10025883_20850</name>
</gene>
<evidence type="ECO:0000313" key="3">
    <source>
        <dbReference type="Proteomes" id="UP001157126"/>
    </source>
</evidence>
<accession>A0ABQ6IQ52</accession>